<accession>A0A7J7J8B0</accession>
<dbReference type="InterPro" id="IPR035441">
    <property type="entry name" value="TFIIS/LEDGF_dom_sf"/>
</dbReference>
<name>A0A7J7J8B0_BUGNE</name>
<organism evidence="4 5">
    <name type="scientific">Bugula neritina</name>
    <name type="common">Brown bryozoan</name>
    <name type="synonym">Sertularia neritina</name>
    <dbReference type="NCBI Taxonomy" id="10212"/>
    <lineage>
        <taxon>Eukaryota</taxon>
        <taxon>Metazoa</taxon>
        <taxon>Spiralia</taxon>
        <taxon>Lophotrochozoa</taxon>
        <taxon>Bryozoa</taxon>
        <taxon>Gymnolaemata</taxon>
        <taxon>Cheilostomatida</taxon>
        <taxon>Flustrina</taxon>
        <taxon>Buguloidea</taxon>
        <taxon>Bugulidae</taxon>
        <taxon>Bugula</taxon>
    </lineage>
</organism>
<dbReference type="GO" id="GO:0072357">
    <property type="term" value="C:PTW/PP1 phosphatase complex"/>
    <property type="evidence" value="ECO:0007669"/>
    <property type="project" value="TreeGrafter"/>
</dbReference>
<evidence type="ECO:0000313" key="5">
    <source>
        <dbReference type="Proteomes" id="UP000593567"/>
    </source>
</evidence>
<dbReference type="PANTHER" id="PTHR46557">
    <property type="entry name" value="SERINE/THREONINE-PROTEIN PHOSPHATASE 1 REGULATORY SUBUNIT 10-RELATED"/>
    <property type="match status" value="1"/>
</dbReference>
<keyword evidence="5" id="KW-1185">Reference proteome</keyword>
<evidence type="ECO:0000256" key="2">
    <source>
        <dbReference type="SAM" id="MobiDB-lite"/>
    </source>
</evidence>
<dbReference type="SUPFAM" id="SSF47676">
    <property type="entry name" value="Conserved domain common to transcription factors TFIIS, elongin A, CRSP70"/>
    <property type="match status" value="1"/>
</dbReference>
<evidence type="ECO:0000259" key="3">
    <source>
        <dbReference type="PROSITE" id="PS51319"/>
    </source>
</evidence>
<proteinExistence type="predicted"/>
<feature type="compositionally biased region" description="Basic residues" evidence="2">
    <location>
        <begin position="153"/>
        <end position="164"/>
    </location>
</feature>
<dbReference type="AlphaFoldDB" id="A0A7J7J8B0"/>
<dbReference type="GO" id="GO:0008157">
    <property type="term" value="F:protein phosphatase 1 binding"/>
    <property type="evidence" value="ECO:0007669"/>
    <property type="project" value="TreeGrafter"/>
</dbReference>
<dbReference type="EMBL" id="VXIV02002870">
    <property type="protein sequence ID" value="KAF6022293.1"/>
    <property type="molecule type" value="Genomic_DNA"/>
</dbReference>
<dbReference type="OrthoDB" id="2138378at2759"/>
<reference evidence="4" key="1">
    <citation type="submission" date="2020-06" db="EMBL/GenBank/DDBJ databases">
        <title>Draft genome of Bugula neritina, a colonial animal packing powerful symbionts and potential medicines.</title>
        <authorList>
            <person name="Rayko M."/>
        </authorList>
    </citation>
    <scope>NUCLEOTIDE SEQUENCE [LARGE SCALE GENOMIC DNA]</scope>
    <source>
        <strain evidence="4">Kwan_BN1</strain>
    </source>
</reference>
<gene>
    <name evidence="4" type="ORF">EB796_019393</name>
</gene>
<protein>
    <recommendedName>
        <fullName evidence="3">TFIIS N-terminal domain-containing protein</fullName>
    </recommendedName>
</protein>
<feature type="compositionally biased region" description="Basic and acidic residues" evidence="2">
    <location>
        <begin position="199"/>
        <end position="220"/>
    </location>
</feature>
<feature type="region of interest" description="Disordered" evidence="2">
    <location>
        <begin position="149"/>
        <end position="256"/>
    </location>
</feature>
<dbReference type="Pfam" id="PF08711">
    <property type="entry name" value="Med26"/>
    <property type="match status" value="1"/>
</dbReference>
<dbReference type="InterPro" id="IPR017923">
    <property type="entry name" value="TFIIS_N"/>
</dbReference>
<dbReference type="Gene3D" id="1.20.930.10">
    <property type="entry name" value="Conserved domain common to transcription factors TFIIS, elongin A, CRSP70"/>
    <property type="match status" value="1"/>
</dbReference>
<dbReference type="GO" id="GO:0005634">
    <property type="term" value="C:nucleus"/>
    <property type="evidence" value="ECO:0007669"/>
    <property type="project" value="UniProtKB-SubCell"/>
</dbReference>
<feature type="domain" description="TFIIS N-terminal" evidence="3">
    <location>
        <begin position="79"/>
        <end position="152"/>
    </location>
</feature>
<evidence type="ECO:0000256" key="1">
    <source>
        <dbReference type="PROSITE-ProRule" id="PRU00649"/>
    </source>
</evidence>
<comment type="caution">
    <text evidence="4">The sequence shown here is derived from an EMBL/GenBank/DDBJ whole genome shotgun (WGS) entry which is preliminary data.</text>
</comment>
<dbReference type="GO" id="GO:0000785">
    <property type="term" value="C:chromatin"/>
    <property type="evidence" value="ECO:0007669"/>
    <property type="project" value="TreeGrafter"/>
</dbReference>
<evidence type="ECO:0000313" key="4">
    <source>
        <dbReference type="EMBL" id="KAF6022293.1"/>
    </source>
</evidence>
<dbReference type="Proteomes" id="UP000593567">
    <property type="component" value="Unassembled WGS sequence"/>
</dbReference>
<sequence length="271" mass="29651">MVKSKGPIISLTGEQLLNAISLFLDGDGGLKSVEDCVKFNNCMKQLGVTVEHICLFLNVINSTHDEAVLSKLLSLGAWATLHEWLSEFKELNETPVLVLLLETFQNLPVSMEMLKANSTAKIIKGLSKHTDEEIKQKSAATVDKWMQLIKSKTGGKKKKKKHKSSEKSELKPKIKSPPHSSEHLNTDVPSPPPPTIFKEGSKSDSERTTAKQHNVKERSAGVEAGVIKPKPRGSKPAKSTPAAKPLVSAASSSQKRCVVEGWPRLHQLLCP</sequence>
<dbReference type="PANTHER" id="PTHR46557:SF1">
    <property type="entry name" value="SERINE_THREONINE-PROTEIN PHOSPHATASE 1 REGULATORY SUBUNIT 10"/>
    <property type="match status" value="1"/>
</dbReference>
<comment type="subcellular location">
    <subcellularLocation>
        <location evidence="1">Nucleus</location>
    </subcellularLocation>
</comment>
<dbReference type="PROSITE" id="PS51319">
    <property type="entry name" value="TFIIS_N"/>
    <property type="match status" value="1"/>
</dbReference>
<keyword evidence="1" id="KW-0539">Nucleus</keyword>